<dbReference type="RefSeq" id="WP_172275732.1">
    <property type="nucleotide sequence ID" value="NZ_CATJPT010000108.1"/>
</dbReference>
<sequence>MTKDLNRIKVVLVEKKNTGKWLAGHLGVSVSTVSKWVSNMVLPNLGTLNDIARFLDVNMKDLLKRNKE</sequence>
<accession>A0ABX2ANS6</accession>
<dbReference type="Gene3D" id="1.10.260.40">
    <property type="entry name" value="lambda repressor-like DNA-binding domains"/>
    <property type="match status" value="1"/>
</dbReference>
<dbReference type="SUPFAM" id="SSF47413">
    <property type="entry name" value="lambda repressor-like DNA-binding domains"/>
    <property type="match status" value="1"/>
</dbReference>
<proteinExistence type="predicted"/>
<dbReference type="CDD" id="cd00093">
    <property type="entry name" value="HTH_XRE"/>
    <property type="match status" value="1"/>
</dbReference>
<feature type="domain" description="HTH cro/C1-type" evidence="1">
    <location>
        <begin position="22"/>
        <end position="62"/>
    </location>
</feature>
<keyword evidence="3" id="KW-1185">Reference proteome</keyword>
<evidence type="ECO:0000313" key="3">
    <source>
        <dbReference type="Proteomes" id="UP000714420"/>
    </source>
</evidence>
<name>A0ABX2ANS6_9BACT</name>
<dbReference type="Pfam" id="PF13443">
    <property type="entry name" value="HTH_26"/>
    <property type="match status" value="1"/>
</dbReference>
<dbReference type="SMART" id="SM00530">
    <property type="entry name" value="HTH_XRE"/>
    <property type="match status" value="1"/>
</dbReference>
<comment type="caution">
    <text evidence="2">The sequence shown here is derived from an EMBL/GenBank/DDBJ whole genome shotgun (WGS) entry which is preliminary data.</text>
</comment>
<protein>
    <submittedName>
        <fullName evidence="2">Helix-turn-helix transcriptional regulator</fullName>
    </submittedName>
</protein>
<evidence type="ECO:0000313" key="2">
    <source>
        <dbReference type="EMBL" id="NPD92400.1"/>
    </source>
</evidence>
<dbReference type="PROSITE" id="PS50943">
    <property type="entry name" value="HTH_CROC1"/>
    <property type="match status" value="1"/>
</dbReference>
<dbReference type="InterPro" id="IPR001387">
    <property type="entry name" value="Cro/C1-type_HTH"/>
</dbReference>
<dbReference type="EMBL" id="JABKKF010000007">
    <property type="protein sequence ID" value="NPD92400.1"/>
    <property type="molecule type" value="Genomic_DNA"/>
</dbReference>
<organism evidence="2 3">
    <name type="scientific">Xylanibacter muris</name>
    <dbReference type="NCBI Taxonomy" id="2736290"/>
    <lineage>
        <taxon>Bacteria</taxon>
        <taxon>Pseudomonadati</taxon>
        <taxon>Bacteroidota</taxon>
        <taxon>Bacteroidia</taxon>
        <taxon>Bacteroidales</taxon>
        <taxon>Prevotellaceae</taxon>
        <taxon>Xylanibacter</taxon>
    </lineage>
</organism>
<evidence type="ECO:0000259" key="1">
    <source>
        <dbReference type="PROSITE" id="PS50943"/>
    </source>
</evidence>
<dbReference type="InterPro" id="IPR010982">
    <property type="entry name" value="Lambda_DNA-bd_dom_sf"/>
</dbReference>
<gene>
    <name evidence="2" type="ORF">HPS56_08600</name>
</gene>
<reference evidence="2 3" key="1">
    <citation type="submission" date="2020-05" db="EMBL/GenBank/DDBJ databases">
        <title>Distinct polysaccharide utilization as determinants for interspecies competition between intestinal Prevotella spp.</title>
        <authorList>
            <person name="Galvez E.J.C."/>
            <person name="Iljazovic A."/>
            <person name="Strowig T."/>
        </authorList>
    </citation>
    <scope>NUCLEOTIDE SEQUENCE [LARGE SCALE GENOMIC DNA]</scope>
    <source>
        <strain evidence="2 3">PMUR</strain>
    </source>
</reference>
<dbReference type="Proteomes" id="UP000714420">
    <property type="component" value="Unassembled WGS sequence"/>
</dbReference>